<evidence type="ECO:0000256" key="7">
    <source>
        <dbReference type="ARBA" id="ARBA00022553"/>
    </source>
</evidence>
<keyword evidence="11 23" id="KW-0547">Nucleotide-binding</keyword>
<evidence type="ECO:0000256" key="3">
    <source>
        <dbReference type="ARBA" id="ARBA00012517"/>
    </source>
</evidence>
<dbReference type="SFLD" id="SFLDF00027">
    <property type="entry name" value="p-type_atpase"/>
    <property type="match status" value="1"/>
</dbReference>
<dbReference type="PANTHER" id="PTHR43520:SF6">
    <property type="entry name" value="COPPER-EXPORTING P-TYPE ATPASE"/>
    <property type="match status" value="1"/>
</dbReference>
<dbReference type="NCBIfam" id="TIGR01511">
    <property type="entry name" value="ATPase-IB1_Cu"/>
    <property type="match status" value="1"/>
</dbReference>
<dbReference type="PROSITE" id="PS50846">
    <property type="entry name" value="HMA_2"/>
    <property type="match status" value="2"/>
</dbReference>
<evidence type="ECO:0000256" key="16">
    <source>
        <dbReference type="ARBA" id="ARBA00022989"/>
    </source>
</evidence>
<sequence>MKEQQEDAVNKDNVSPRLWLAVTGMSCQGCVSKVRRFIQQKSPEAEVEGKPKEHRLMVTSNLSLSEVEAIIEEAGFQSLGVVLEPFDEEKTTPNPGTNQQPVQGSNKAPQAHSQTSMDKTPVDTQVTYPLSIGGMTCASCVSSVQKALLKCDGVTHADVNFATHTAQVVTSGSVDHLIKAVEEAGYQASLIEDAGKNEEEREQRESAEYHHKRQSALLGLGLGIPLMLYMVFGGSMTIITVTERVVWFLIGMVTLLIMIRAGKSYFRGAWKAFTLHQANMDMLIALGTGCAWFYSMLVVLVPSWLPENTHHLYFEASTMIIGLINLGQALELRARSKTSRALHRLLDLRPKMAIRVHDGKETRIPVADIKLNDILRVRAGDSIPVDGDVLEGQSTVNESMLTGEAEPIEKSQGSTLSAGTVNGQGSLLFKATRIGSDTLLAQIVDMVSKAQGSKPPISVLADKVSSVFVPSVMIIAVLSALSWFNFGGEAVFSYMLVTSISVLIIACPCALGLATPISTMIGIGKAAEYGGLIRNGDALQRASELTVVVLDKTGTITQGKPKVVHHTLSSHANAEQVFPLVSVLEARANHPLADALLEHCRAVLKDQKGTEQEVTLDAFESLTGLGVTGQWQGQTYYLGNKRLMAEKSVNLSDTYGSGRSEADELGDNSSFQNATKVFFANAQQVLAVFYIEDPIKLGVKAAIRRFKEQGLKVVMLTGDNPQTAAAVAQTVGIDDYHAQLMPNDKLNWVKRLQAEGEVVGMIGDGINDAPALAQADVGFAMGAGTDVAMESADITLMHSDLQGVVDVIQISSATLRNIKQNLWGAFAYNSLGIPVAAGILFPFTGWLLSPVIAGAAMSLSSVTVVTNANRLRLFRITRDKKAPLEETR</sequence>
<dbReference type="GO" id="GO:0055070">
    <property type="term" value="P:copper ion homeostasis"/>
    <property type="evidence" value="ECO:0007669"/>
    <property type="project" value="TreeGrafter"/>
</dbReference>
<reference evidence="26 27" key="1">
    <citation type="journal article" date="2012" name="Int. J. Syst. Evol. Microbiol.">
        <title>Marinomonas hwangdonensis sp. nov., isolated from seawater.</title>
        <authorList>
            <person name="Jung Y.T."/>
            <person name="Oh T.K."/>
            <person name="Yoon J.H."/>
        </authorList>
    </citation>
    <scope>NUCLEOTIDE SEQUENCE [LARGE SCALE GENOMIC DNA]</scope>
    <source>
        <strain evidence="26 27">HDW-15</strain>
    </source>
</reference>
<dbReference type="PROSITE" id="PS00154">
    <property type="entry name" value="ATPASE_E1_E2"/>
    <property type="match status" value="1"/>
</dbReference>
<feature type="domain" description="HMA" evidence="25">
    <location>
        <begin position="126"/>
        <end position="189"/>
    </location>
</feature>
<dbReference type="InterPro" id="IPR059000">
    <property type="entry name" value="ATPase_P-type_domA"/>
</dbReference>
<evidence type="ECO:0000256" key="18">
    <source>
        <dbReference type="ARBA" id="ARBA00023065"/>
    </source>
</evidence>
<evidence type="ECO:0000256" key="4">
    <source>
        <dbReference type="ARBA" id="ARBA00015102"/>
    </source>
</evidence>
<evidence type="ECO:0000259" key="25">
    <source>
        <dbReference type="PROSITE" id="PS50846"/>
    </source>
</evidence>
<feature type="transmembrane region" description="Helical" evidence="23">
    <location>
        <begin position="492"/>
        <end position="515"/>
    </location>
</feature>
<feature type="transmembrane region" description="Helical" evidence="23">
    <location>
        <begin position="245"/>
        <end position="262"/>
    </location>
</feature>
<keyword evidence="5" id="KW-0813">Transport</keyword>
<proteinExistence type="inferred from homology"/>
<keyword evidence="17" id="KW-0186">Copper</keyword>
<evidence type="ECO:0000256" key="17">
    <source>
        <dbReference type="ARBA" id="ARBA00023008"/>
    </source>
</evidence>
<keyword evidence="15" id="KW-1278">Translocase</keyword>
<keyword evidence="19 23" id="KW-0472">Membrane</keyword>
<keyword evidence="7" id="KW-0597">Phosphoprotein</keyword>
<evidence type="ECO:0000256" key="23">
    <source>
        <dbReference type="RuleBase" id="RU362081"/>
    </source>
</evidence>
<dbReference type="CDD" id="cd00371">
    <property type="entry name" value="HMA"/>
    <property type="match status" value="2"/>
</dbReference>
<feature type="transmembrane region" description="Helical" evidence="23">
    <location>
        <begin position="311"/>
        <end position="330"/>
    </location>
</feature>
<keyword evidence="9 23" id="KW-0479">Metal-binding</keyword>
<evidence type="ECO:0000256" key="9">
    <source>
        <dbReference type="ARBA" id="ARBA00022723"/>
    </source>
</evidence>
<dbReference type="SUPFAM" id="SSF81653">
    <property type="entry name" value="Calcium ATPase, transduction domain A"/>
    <property type="match status" value="1"/>
</dbReference>
<feature type="region of interest" description="Disordered" evidence="24">
    <location>
        <begin position="87"/>
        <end position="122"/>
    </location>
</feature>
<dbReference type="SUPFAM" id="SSF55008">
    <property type="entry name" value="HMA, heavy metal-associated domain"/>
    <property type="match status" value="2"/>
</dbReference>
<comment type="catalytic activity">
    <reaction evidence="22">
        <text>Cu(+)(in) + ATP + H2O = Cu(+)(out) + ADP + phosphate + H(+)</text>
        <dbReference type="Rhea" id="RHEA:25792"/>
        <dbReference type="ChEBI" id="CHEBI:15377"/>
        <dbReference type="ChEBI" id="CHEBI:15378"/>
        <dbReference type="ChEBI" id="CHEBI:30616"/>
        <dbReference type="ChEBI" id="CHEBI:43474"/>
        <dbReference type="ChEBI" id="CHEBI:49552"/>
        <dbReference type="ChEBI" id="CHEBI:456216"/>
        <dbReference type="EC" id="7.2.2.8"/>
    </reaction>
</comment>
<dbReference type="PANTHER" id="PTHR43520">
    <property type="entry name" value="ATP7, ISOFORM B"/>
    <property type="match status" value="1"/>
</dbReference>
<feature type="compositionally biased region" description="Polar residues" evidence="24">
    <location>
        <begin position="92"/>
        <end position="122"/>
    </location>
</feature>
<evidence type="ECO:0000256" key="1">
    <source>
        <dbReference type="ARBA" id="ARBA00004651"/>
    </source>
</evidence>
<dbReference type="Proteomes" id="UP000280507">
    <property type="component" value="Unassembled WGS sequence"/>
</dbReference>
<evidence type="ECO:0000313" key="27">
    <source>
        <dbReference type="Proteomes" id="UP000280507"/>
    </source>
</evidence>
<gene>
    <name evidence="26" type="ORF">EBI00_11625</name>
</gene>
<dbReference type="NCBIfam" id="TIGR01525">
    <property type="entry name" value="ATPase-IB_hvy"/>
    <property type="match status" value="1"/>
</dbReference>
<dbReference type="InterPro" id="IPR036412">
    <property type="entry name" value="HAD-like_sf"/>
</dbReference>
<dbReference type="GO" id="GO:0140581">
    <property type="term" value="F:P-type monovalent copper transporter activity"/>
    <property type="evidence" value="ECO:0007669"/>
    <property type="project" value="UniProtKB-EC"/>
</dbReference>
<dbReference type="PROSITE" id="PS01229">
    <property type="entry name" value="COF_2"/>
    <property type="match status" value="1"/>
</dbReference>
<evidence type="ECO:0000256" key="12">
    <source>
        <dbReference type="ARBA" id="ARBA00022796"/>
    </source>
</evidence>
<dbReference type="SUPFAM" id="SSF81665">
    <property type="entry name" value="Calcium ATPase, transmembrane domain M"/>
    <property type="match status" value="1"/>
</dbReference>
<comment type="subcellular location">
    <subcellularLocation>
        <location evidence="1">Cell membrane</location>
        <topology evidence="1">Multi-pass membrane protein</topology>
    </subcellularLocation>
</comment>
<evidence type="ECO:0000256" key="10">
    <source>
        <dbReference type="ARBA" id="ARBA00022737"/>
    </source>
</evidence>
<dbReference type="InterPro" id="IPR023214">
    <property type="entry name" value="HAD_sf"/>
</dbReference>
<protein>
    <recommendedName>
        <fullName evidence="4">Copper-exporting P-type ATPase</fullName>
        <ecNumber evidence="3">7.2.2.8</ecNumber>
    </recommendedName>
    <alternativeName>
        <fullName evidence="20">Copper-exporting P-type ATPase A</fullName>
    </alternativeName>
    <alternativeName>
        <fullName evidence="21">Cu(+)-exporting ATPase</fullName>
    </alternativeName>
</protein>
<dbReference type="FunFam" id="3.30.70.100:FF:000005">
    <property type="entry name" value="Copper-exporting P-type ATPase A"/>
    <property type="match status" value="1"/>
</dbReference>
<dbReference type="EMBL" id="RIZG01000006">
    <property type="protein sequence ID" value="RNF50115.1"/>
    <property type="molecule type" value="Genomic_DNA"/>
</dbReference>
<feature type="transmembrane region" description="Helical" evidence="23">
    <location>
        <begin position="847"/>
        <end position="868"/>
    </location>
</feature>
<dbReference type="InterPro" id="IPR044492">
    <property type="entry name" value="P_typ_ATPase_HD_dom"/>
</dbReference>
<dbReference type="SFLD" id="SFLDS00003">
    <property type="entry name" value="Haloacid_Dehalogenase"/>
    <property type="match status" value="1"/>
</dbReference>
<dbReference type="Pfam" id="PF00122">
    <property type="entry name" value="E1-E2_ATPase"/>
    <property type="match status" value="1"/>
</dbReference>
<accession>A0A3M8Q1Y3</accession>
<evidence type="ECO:0000256" key="5">
    <source>
        <dbReference type="ARBA" id="ARBA00022448"/>
    </source>
</evidence>
<dbReference type="GO" id="GO:0043682">
    <property type="term" value="F:P-type divalent copper transporter activity"/>
    <property type="evidence" value="ECO:0007669"/>
    <property type="project" value="TreeGrafter"/>
</dbReference>
<evidence type="ECO:0000256" key="19">
    <source>
        <dbReference type="ARBA" id="ARBA00023136"/>
    </source>
</evidence>
<evidence type="ECO:0000313" key="26">
    <source>
        <dbReference type="EMBL" id="RNF50115.1"/>
    </source>
</evidence>
<keyword evidence="8 23" id="KW-0812">Transmembrane</keyword>
<dbReference type="Gene3D" id="3.40.1110.10">
    <property type="entry name" value="Calcium-transporting ATPase, cytoplasmic domain N"/>
    <property type="match status" value="1"/>
</dbReference>
<keyword evidence="27" id="KW-1185">Reference proteome</keyword>
<dbReference type="GO" id="GO:0005507">
    <property type="term" value="F:copper ion binding"/>
    <property type="evidence" value="ECO:0007669"/>
    <property type="project" value="TreeGrafter"/>
</dbReference>
<keyword evidence="16 23" id="KW-1133">Transmembrane helix</keyword>
<keyword evidence="13 23" id="KW-0067">ATP-binding</keyword>
<dbReference type="Gene3D" id="3.40.50.1000">
    <property type="entry name" value="HAD superfamily/HAD-like"/>
    <property type="match status" value="1"/>
</dbReference>
<evidence type="ECO:0000256" key="13">
    <source>
        <dbReference type="ARBA" id="ARBA00022840"/>
    </source>
</evidence>
<dbReference type="GO" id="GO:0005886">
    <property type="term" value="C:plasma membrane"/>
    <property type="evidence" value="ECO:0007669"/>
    <property type="project" value="UniProtKB-SubCell"/>
</dbReference>
<dbReference type="InterPro" id="IPR036163">
    <property type="entry name" value="HMA_dom_sf"/>
</dbReference>
<feature type="transmembrane region" description="Helical" evidence="23">
    <location>
        <begin position="283"/>
        <end position="305"/>
    </location>
</feature>
<dbReference type="Gene3D" id="2.70.150.10">
    <property type="entry name" value="Calcium-transporting ATPase, cytoplasmic transduction domain A"/>
    <property type="match status" value="1"/>
</dbReference>
<dbReference type="CDD" id="cd02094">
    <property type="entry name" value="P-type_ATPase_Cu-like"/>
    <property type="match status" value="1"/>
</dbReference>
<evidence type="ECO:0000256" key="2">
    <source>
        <dbReference type="ARBA" id="ARBA00006024"/>
    </source>
</evidence>
<evidence type="ECO:0000256" key="15">
    <source>
        <dbReference type="ARBA" id="ARBA00022967"/>
    </source>
</evidence>
<dbReference type="InterPro" id="IPR001757">
    <property type="entry name" value="P_typ_ATPase"/>
</dbReference>
<dbReference type="Pfam" id="PF00403">
    <property type="entry name" value="HMA"/>
    <property type="match status" value="1"/>
</dbReference>
<dbReference type="InterPro" id="IPR008250">
    <property type="entry name" value="ATPase_P-typ_transduc_dom_A_sf"/>
</dbReference>
<evidence type="ECO:0000256" key="20">
    <source>
        <dbReference type="ARBA" id="ARBA00029719"/>
    </source>
</evidence>
<dbReference type="InterPro" id="IPR006121">
    <property type="entry name" value="HMA_dom"/>
</dbReference>
<evidence type="ECO:0000256" key="24">
    <source>
        <dbReference type="SAM" id="MobiDB-lite"/>
    </source>
</evidence>
<evidence type="ECO:0000256" key="6">
    <source>
        <dbReference type="ARBA" id="ARBA00022475"/>
    </source>
</evidence>
<dbReference type="EC" id="7.2.2.8" evidence="3"/>
<dbReference type="NCBIfam" id="TIGR01494">
    <property type="entry name" value="ATPase_P-type"/>
    <property type="match status" value="1"/>
</dbReference>
<dbReference type="OrthoDB" id="9814270at2"/>
<dbReference type="GO" id="GO:0016887">
    <property type="term" value="F:ATP hydrolysis activity"/>
    <property type="evidence" value="ECO:0007669"/>
    <property type="project" value="InterPro"/>
</dbReference>
<keyword evidence="18" id="KW-0406">Ion transport</keyword>
<dbReference type="PRINTS" id="PR00943">
    <property type="entry name" value="CUATPASE"/>
</dbReference>
<name>A0A3M8Q1Y3_9GAMM</name>
<feature type="transmembrane region" description="Helical" evidence="23">
    <location>
        <begin position="822"/>
        <end position="841"/>
    </location>
</feature>
<feature type="domain" description="HMA" evidence="25">
    <location>
        <begin position="16"/>
        <end position="79"/>
    </location>
</feature>
<dbReference type="PRINTS" id="PR00119">
    <property type="entry name" value="CATATPASE"/>
</dbReference>
<keyword evidence="14" id="KW-0460">Magnesium</keyword>
<dbReference type="InterPro" id="IPR027256">
    <property type="entry name" value="P-typ_ATPase_IB"/>
</dbReference>
<dbReference type="PROSITE" id="PS01047">
    <property type="entry name" value="HMA_1"/>
    <property type="match status" value="1"/>
</dbReference>
<dbReference type="GO" id="GO:0005524">
    <property type="term" value="F:ATP binding"/>
    <property type="evidence" value="ECO:0007669"/>
    <property type="project" value="UniProtKB-UniRule"/>
</dbReference>
<keyword evidence="12" id="KW-0187">Copper transport</keyword>
<dbReference type="InterPro" id="IPR018303">
    <property type="entry name" value="ATPase_P-typ_P_site"/>
</dbReference>
<feature type="transmembrane region" description="Helical" evidence="23">
    <location>
        <begin position="216"/>
        <end position="239"/>
    </location>
</feature>
<dbReference type="Pfam" id="PF00702">
    <property type="entry name" value="Hydrolase"/>
    <property type="match status" value="1"/>
</dbReference>
<comment type="similarity">
    <text evidence="2 23">Belongs to the cation transport ATPase (P-type) (TC 3.A.3) family. Type IB subfamily.</text>
</comment>
<evidence type="ECO:0000256" key="11">
    <source>
        <dbReference type="ARBA" id="ARBA00022741"/>
    </source>
</evidence>
<keyword evidence="10" id="KW-0677">Repeat</keyword>
<comment type="caution">
    <text evidence="26">The sequence shown here is derived from an EMBL/GenBank/DDBJ whole genome shotgun (WGS) entry which is preliminary data.</text>
</comment>
<evidence type="ECO:0000256" key="21">
    <source>
        <dbReference type="ARBA" id="ARBA00033239"/>
    </source>
</evidence>
<keyword evidence="6 23" id="KW-1003">Cell membrane</keyword>
<dbReference type="SFLD" id="SFLDG00002">
    <property type="entry name" value="C1.7:_P-type_atpase_like"/>
    <property type="match status" value="1"/>
</dbReference>
<dbReference type="InterPro" id="IPR023298">
    <property type="entry name" value="ATPase_P-typ_TM_dom_sf"/>
</dbReference>
<dbReference type="InterPro" id="IPR023299">
    <property type="entry name" value="ATPase_P-typ_cyto_dom_N"/>
</dbReference>
<dbReference type="Gene3D" id="3.30.70.100">
    <property type="match status" value="2"/>
</dbReference>
<dbReference type="AlphaFoldDB" id="A0A3M8Q1Y3"/>
<evidence type="ECO:0000256" key="14">
    <source>
        <dbReference type="ARBA" id="ARBA00022842"/>
    </source>
</evidence>
<dbReference type="InterPro" id="IPR017969">
    <property type="entry name" value="Heavy-metal-associated_CS"/>
</dbReference>
<organism evidence="26 27">
    <name type="scientific">Marinomonas hwangdonensis</name>
    <dbReference type="NCBI Taxonomy" id="1053647"/>
    <lineage>
        <taxon>Bacteria</taxon>
        <taxon>Pseudomonadati</taxon>
        <taxon>Pseudomonadota</taxon>
        <taxon>Gammaproteobacteria</taxon>
        <taxon>Oceanospirillales</taxon>
        <taxon>Oceanospirillaceae</taxon>
        <taxon>Marinomonas</taxon>
    </lineage>
</organism>
<evidence type="ECO:0000256" key="22">
    <source>
        <dbReference type="ARBA" id="ARBA00049289"/>
    </source>
</evidence>
<dbReference type="GO" id="GO:0060003">
    <property type="term" value="P:copper ion export"/>
    <property type="evidence" value="ECO:0007669"/>
    <property type="project" value="UniProtKB-ARBA"/>
</dbReference>
<dbReference type="SUPFAM" id="SSF56784">
    <property type="entry name" value="HAD-like"/>
    <property type="match status" value="1"/>
</dbReference>
<dbReference type="FunFam" id="2.70.150.10:FF:000020">
    <property type="entry name" value="Copper-exporting P-type ATPase A"/>
    <property type="match status" value="1"/>
</dbReference>
<dbReference type="RefSeq" id="WP_123096096.1">
    <property type="nucleotide sequence ID" value="NZ_RIZG01000006.1"/>
</dbReference>
<evidence type="ECO:0000256" key="8">
    <source>
        <dbReference type="ARBA" id="ARBA00022692"/>
    </source>
</evidence>
<feature type="transmembrane region" description="Helical" evidence="23">
    <location>
        <begin position="467"/>
        <end position="486"/>
    </location>
</feature>